<evidence type="ECO:0000256" key="13">
    <source>
        <dbReference type="SAM" id="MobiDB-lite"/>
    </source>
</evidence>
<dbReference type="SMART" id="SM00702">
    <property type="entry name" value="P4Hc"/>
    <property type="match status" value="1"/>
</dbReference>
<dbReference type="GeneID" id="101858927"/>
<dbReference type="Pfam" id="PF13640">
    <property type="entry name" value="2OG-FeII_Oxy_3"/>
    <property type="match status" value="1"/>
</dbReference>
<dbReference type="PROSITE" id="PS51471">
    <property type="entry name" value="FE2OG_OXY"/>
    <property type="match status" value="1"/>
</dbReference>
<evidence type="ECO:0000256" key="2">
    <source>
        <dbReference type="ARBA" id="ARBA00022723"/>
    </source>
</evidence>
<dbReference type="Gene3D" id="2.60.120.620">
    <property type="entry name" value="q2cbj1_9rhob like domain"/>
    <property type="match status" value="1"/>
</dbReference>
<evidence type="ECO:0000256" key="11">
    <source>
        <dbReference type="PROSITE-ProRule" id="PRU00134"/>
    </source>
</evidence>
<evidence type="ECO:0000256" key="5">
    <source>
        <dbReference type="ARBA" id="ARBA00022896"/>
    </source>
</evidence>
<keyword evidence="7" id="KW-0560">Oxidoreductase</keyword>
<evidence type="ECO:0000256" key="12">
    <source>
        <dbReference type="SAM" id="Coils"/>
    </source>
</evidence>
<evidence type="ECO:0000256" key="3">
    <source>
        <dbReference type="ARBA" id="ARBA00022771"/>
    </source>
</evidence>
<name>A0ABM0JJ41_APLCA</name>
<sequence>MADITASSTEKCMICSSTDSLKRCARCKSVAYCCRDHQKQDWKSHRTLCQPKAVSKICSDSETSSNEPWRGRSQSQSQNDDDRSSDNNTKNFVSELISQQKEIESILDFSSVTLPSQSNDNETVLASEEPKNIFTDLINSEVDTYHGPHTDSYTENESVSFSYGECTETHQIDQIPGDISVDQYIPKTEDPANVHHAVQSVDEDGDLMPFDSRPLRRLKFPKPDSYDHQDLAEFISLRLINLGYCVVDEVFTDEVIDGVISELKGLKNTDGLKTGQLAGGRTSGNDDEKVTETAIRSDMIKWIDGSDSEETLPFGQQVISTMDSIMNFINNSYMKPYGFIQGRTKAMLACYPGNGTYYRRHVDNPNKDGRRITCILYLNRDWDVQKDGGLLRILPPHLDKPVDVPPLANRLLFFWSDKRNPHEVQPAFKERYAMTIWYFDAQERETAKIEEIQKEAQQITAKIELLEQKRGELEEITRKQLLENRAMAKRSKKKKFR</sequence>
<evidence type="ECO:0000256" key="4">
    <source>
        <dbReference type="ARBA" id="ARBA00022833"/>
    </source>
</evidence>
<dbReference type="InterPro" id="IPR002893">
    <property type="entry name" value="Znf_MYND"/>
</dbReference>
<keyword evidence="3 11" id="KW-0863">Zinc-finger</keyword>
<dbReference type="InterPro" id="IPR005123">
    <property type="entry name" value="Oxoglu/Fe-dep_dioxygenase_dom"/>
</dbReference>
<keyword evidence="2" id="KW-0479">Metal-binding</keyword>
<dbReference type="Proteomes" id="UP000694888">
    <property type="component" value="Unplaced"/>
</dbReference>
<evidence type="ECO:0000256" key="1">
    <source>
        <dbReference type="ARBA" id="ARBA00001961"/>
    </source>
</evidence>
<reference evidence="17" key="1">
    <citation type="submission" date="2025-08" db="UniProtKB">
        <authorList>
            <consortium name="RefSeq"/>
        </authorList>
    </citation>
    <scope>IDENTIFICATION</scope>
</reference>
<dbReference type="PANTHER" id="PTHR12907">
    <property type="entry name" value="EGL NINE HOMOLOG-RELATED"/>
    <property type="match status" value="1"/>
</dbReference>
<keyword evidence="6" id="KW-0223">Dioxygenase</keyword>
<keyword evidence="8" id="KW-0408">Iron</keyword>
<organism evidence="16 17">
    <name type="scientific">Aplysia californica</name>
    <name type="common">California sea hare</name>
    <dbReference type="NCBI Taxonomy" id="6500"/>
    <lineage>
        <taxon>Eukaryota</taxon>
        <taxon>Metazoa</taxon>
        <taxon>Spiralia</taxon>
        <taxon>Lophotrochozoa</taxon>
        <taxon>Mollusca</taxon>
        <taxon>Gastropoda</taxon>
        <taxon>Heterobranchia</taxon>
        <taxon>Euthyneura</taxon>
        <taxon>Tectipleura</taxon>
        <taxon>Aplysiida</taxon>
        <taxon>Aplysioidea</taxon>
        <taxon>Aplysiidae</taxon>
        <taxon>Aplysia</taxon>
    </lineage>
</organism>
<keyword evidence="4" id="KW-0862">Zinc</keyword>
<dbReference type="EC" id="1.14.11.29" evidence="9"/>
<dbReference type="InterPro" id="IPR044862">
    <property type="entry name" value="Pro_4_hyd_alph_FE2OG_OXY"/>
</dbReference>
<evidence type="ECO:0000259" key="14">
    <source>
        <dbReference type="PROSITE" id="PS50865"/>
    </source>
</evidence>
<evidence type="ECO:0000259" key="15">
    <source>
        <dbReference type="PROSITE" id="PS51471"/>
    </source>
</evidence>
<feature type="coiled-coil region" evidence="12">
    <location>
        <begin position="442"/>
        <end position="476"/>
    </location>
</feature>
<dbReference type="PANTHER" id="PTHR12907:SF26">
    <property type="entry name" value="HIF PROLYL HYDROXYLASE, ISOFORM C"/>
    <property type="match status" value="1"/>
</dbReference>
<protein>
    <recommendedName>
        <fullName evidence="9">hypoxia-inducible factor-proline dioxygenase</fullName>
        <ecNumber evidence="9">1.14.11.29</ecNumber>
    </recommendedName>
</protein>
<dbReference type="InterPro" id="IPR006620">
    <property type="entry name" value="Pro_4_hyd_alph"/>
</dbReference>
<evidence type="ECO:0000313" key="16">
    <source>
        <dbReference type="Proteomes" id="UP000694888"/>
    </source>
</evidence>
<comment type="cofactor">
    <cofactor evidence="1">
        <name>L-ascorbate</name>
        <dbReference type="ChEBI" id="CHEBI:38290"/>
    </cofactor>
</comment>
<feature type="region of interest" description="Disordered" evidence="13">
    <location>
        <begin position="60"/>
        <end position="89"/>
    </location>
</feature>
<evidence type="ECO:0000256" key="10">
    <source>
        <dbReference type="ARBA" id="ARBA00049134"/>
    </source>
</evidence>
<evidence type="ECO:0000313" key="17">
    <source>
        <dbReference type="RefSeq" id="XP_005094821.1"/>
    </source>
</evidence>
<keyword evidence="16" id="KW-1185">Reference proteome</keyword>
<dbReference type="Gene3D" id="6.10.140.2220">
    <property type="match status" value="1"/>
</dbReference>
<feature type="domain" description="MYND-type" evidence="14">
    <location>
        <begin position="12"/>
        <end position="49"/>
    </location>
</feature>
<accession>A0ABM0JJ41</accession>
<feature type="domain" description="Fe2OG dioxygenase" evidence="15">
    <location>
        <begin position="342"/>
        <end position="440"/>
    </location>
</feature>
<dbReference type="PROSITE" id="PS01360">
    <property type="entry name" value="ZF_MYND_1"/>
    <property type="match status" value="1"/>
</dbReference>
<keyword evidence="5" id="KW-0847">Vitamin C</keyword>
<keyword evidence="12" id="KW-0175">Coiled coil</keyword>
<evidence type="ECO:0000256" key="6">
    <source>
        <dbReference type="ARBA" id="ARBA00022964"/>
    </source>
</evidence>
<dbReference type="InterPro" id="IPR051559">
    <property type="entry name" value="HIF_prolyl_hydroxylases"/>
</dbReference>
<dbReference type="PROSITE" id="PS50865">
    <property type="entry name" value="ZF_MYND_2"/>
    <property type="match status" value="1"/>
</dbReference>
<dbReference type="Pfam" id="PF01753">
    <property type="entry name" value="zf-MYND"/>
    <property type="match status" value="1"/>
</dbReference>
<evidence type="ECO:0000256" key="7">
    <source>
        <dbReference type="ARBA" id="ARBA00023002"/>
    </source>
</evidence>
<gene>
    <name evidence="17" type="primary">LOC101858927</name>
</gene>
<proteinExistence type="predicted"/>
<evidence type="ECO:0000256" key="8">
    <source>
        <dbReference type="ARBA" id="ARBA00023004"/>
    </source>
</evidence>
<comment type="catalytic activity">
    <reaction evidence="10">
        <text>L-prolyl-[hypoxia-inducible factor alpha subunit] + 2-oxoglutarate + O2 = trans-4-hydroxy-L-prolyl-[hypoxia-inducible factor alpha subunit] + succinate + CO2</text>
        <dbReference type="Rhea" id="RHEA:48400"/>
        <dbReference type="Rhea" id="RHEA-COMP:12093"/>
        <dbReference type="Rhea" id="RHEA-COMP:12094"/>
        <dbReference type="ChEBI" id="CHEBI:15379"/>
        <dbReference type="ChEBI" id="CHEBI:16526"/>
        <dbReference type="ChEBI" id="CHEBI:16810"/>
        <dbReference type="ChEBI" id="CHEBI:30031"/>
        <dbReference type="ChEBI" id="CHEBI:50342"/>
        <dbReference type="ChEBI" id="CHEBI:61965"/>
        <dbReference type="EC" id="1.14.11.29"/>
    </reaction>
</comment>
<dbReference type="RefSeq" id="XP_005094821.1">
    <property type="nucleotide sequence ID" value="XM_005094764.3"/>
</dbReference>
<evidence type="ECO:0000256" key="9">
    <source>
        <dbReference type="ARBA" id="ARBA00039004"/>
    </source>
</evidence>
<dbReference type="SUPFAM" id="SSF144232">
    <property type="entry name" value="HIT/MYND zinc finger-like"/>
    <property type="match status" value="1"/>
</dbReference>